<feature type="compositionally biased region" description="Basic and acidic residues" evidence="1">
    <location>
        <begin position="356"/>
        <end position="379"/>
    </location>
</feature>
<feature type="domain" description="PI-PLC Y-box" evidence="2">
    <location>
        <begin position="150"/>
        <end position="167"/>
    </location>
</feature>
<reference evidence="3 4" key="1">
    <citation type="submission" date="2019-07" db="EMBL/GenBank/DDBJ databases">
        <title>Finished genome of Venturia effusa.</title>
        <authorList>
            <person name="Young C.A."/>
            <person name="Cox M.P."/>
            <person name="Ganley A.R.D."/>
            <person name="David W.J."/>
        </authorList>
    </citation>
    <scope>NUCLEOTIDE SEQUENCE [LARGE SCALE GENOMIC DNA]</scope>
    <source>
        <strain evidence="4">albino</strain>
    </source>
</reference>
<evidence type="ECO:0000313" key="3">
    <source>
        <dbReference type="EMBL" id="QDS70017.1"/>
    </source>
</evidence>
<dbReference type="OrthoDB" id="5365129at2759"/>
<dbReference type="EMBL" id="CP042188">
    <property type="protein sequence ID" value="QDS70017.1"/>
    <property type="molecule type" value="Genomic_DNA"/>
</dbReference>
<sequence length="386" mass="43388">MSVLALFAGSDAFMVGTSIDSLIANKPKGANTKVAIGVGQDGEGCVPNISLWDTNGARIGQRYNKPKFHPRKARKQAEIFDDAKKGSRFFETEVMHTQTVPKGKDAQAEYIMIQAAGDEPICVTDISVRGSDYDWVWFADNAKMCNRPWYPGGRKVGSNNFRPACVWMGSHPVKGSPSKDAKDPSTKKEWFNALGLHINDFDAQEARVIQFQEHPESLCHSLPRMGFWLDKTRDSFIPFFRPPLEYNEDDSDKDLSLVVDKNYHKPEQSSRRSLNSSSPIQPVQYKNPRPGHLVISHYPEASAKEVCESYTSMGPDIVSVQEGLFCDMDSKELWPICSTDVSFSCFDLGTQAMRERKPGLSNRDDAQTKVRTVPQKEYRTSSVWQD</sequence>
<accession>A0A517L307</accession>
<dbReference type="InterPro" id="IPR001711">
    <property type="entry name" value="PLipase_C_Pinositol-sp_Y"/>
</dbReference>
<dbReference type="AlphaFoldDB" id="A0A517L307"/>
<proteinExistence type="predicted"/>
<dbReference type="GO" id="GO:0035556">
    <property type="term" value="P:intracellular signal transduction"/>
    <property type="evidence" value="ECO:0007669"/>
    <property type="project" value="InterPro"/>
</dbReference>
<feature type="region of interest" description="Disordered" evidence="1">
    <location>
        <begin position="266"/>
        <end position="286"/>
    </location>
</feature>
<evidence type="ECO:0000313" key="4">
    <source>
        <dbReference type="Proteomes" id="UP000316270"/>
    </source>
</evidence>
<protein>
    <recommendedName>
        <fullName evidence="2">PI-PLC Y-box domain-containing protein</fullName>
    </recommendedName>
</protein>
<dbReference type="GO" id="GO:0004435">
    <property type="term" value="F:phosphatidylinositol-4,5-bisphosphate phospholipase C activity"/>
    <property type="evidence" value="ECO:0007669"/>
    <property type="project" value="InterPro"/>
</dbReference>
<organism evidence="3 4">
    <name type="scientific">Venturia effusa</name>
    <dbReference type="NCBI Taxonomy" id="50376"/>
    <lineage>
        <taxon>Eukaryota</taxon>
        <taxon>Fungi</taxon>
        <taxon>Dikarya</taxon>
        <taxon>Ascomycota</taxon>
        <taxon>Pezizomycotina</taxon>
        <taxon>Dothideomycetes</taxon>
        <taxon>Pleosporomycetidae</taxon>
        <taxon>Venturiales</taxon>
        <taxon>Venturiaceae</taxon>
        <taxon>Venturia</taxon>
    </lineage>
</organism>
<dbReference type="PROSITE" id="PS50008">
    <property type="entry name" value="PIPLC_Y_DOMAIN"/>
    <property type="match status" value="1"/>
</dbReference>
<evidence type="ECO:0000259" key="2">
    <source>
        <dbReference type="PROSITE" id="PS50008"/>
    </source>
</evidence>
<gene>
    <name evidence="3" type="ORF">FKW77_003637</name>
</gene>
<evidence type="ECO:0000256" key="1">
    <source>
        <dbReference type="SAM" id="MobiDB-lite"/>
    </source>
</evidence>
<dbReference type="Proteomes" id="UP000316270">
    <property type="component" value="Chromosome 4"/>
</dbReference>
<dbReference type="GO" id="GO:0006629">
    <property type="term" value="P:lipid metabolic process"/>
    <property type="evidence" value="ECO:0007669"/>
    <property type="project" value="InterPro"/>
</dbReference>
<name>A0A517L307_9PEZI</name>
<dbReference type="STRING" id="50376.A0A517L307"/>
<feature type="region of interest" description="Disordered" evidence="1">
    <location>
        <begin position="356"/>
        <end position="386"/>
    </location>
</feature>
<keyword evidence="4" id="KW-1185">Reference proteome</keyword>